<proteinExistence type="predicted"/>
<dbReference type="Gene3D" id="3.10.100.10">
    <property type="entry name" value="Mannose-Binding Protein A, subunit A"/>
    <property type="match status" value="1"/>
</dbReference>
<evidence type="ECO:0000313" key="3">
    <source>
        <dbReference type="Proteomes" id="UP001107558"/>
    </source>
</evidence>
<evidence type="ECO:0000313" key="2">
    <source>
        <dbReference type="EMBL" id="KAG5682627.1"/>
    </source>
</evidence>
<reference evidence="2" key="1">
    <citation type="submission" date="2021-03" db="EMBL/GenBank/DDBJ databases">
        <title>Chromosome level genome of the anhydrobiotic midge Polypedilum vanderplanki.</title>
        <authorList>
            <person name="Yoshida Y."/>
            <person name="Kikawada T."/>
            <person name="Gusev O."/>
        </authorList>
    </citation>
    <scope>NUCLEOTIDE SEQUENCE</scope>
    <source>
        <strain evidence="2">NIAS01</strain>
        <tissue evidence="2">Whole body or cell culture</tissue>
    </source>
</reference>
<keyword evidence="1" id="KW-0732">Signal</keyword>
<keyword evidence="3" id="KW-1185">Reference proteome</keyword>
<sequence>MKNLTLFLCVFLLNKFSNSENVNPRQYQILHQHHPTRVPSIINRIRERLTARPPIYHHHINASNFWQILHHNVHQTQSLNTGENNFIIPTLTTLINNVALPSTTLRPEVNSVTIFSPIFTSTTATLIPVVQSQAVTPPSFLTASSTSTIESTTQSQTSTFTDFTSQQSTTKSSTISSTSQSNTPTLTESTTISSTSQIISTSTSISSTTTNTNLCANRTALYAEGITLVKLCYISDSLNWQAARSRCLSMGYRIFEPNTMTEELALFKYIKYFANSNQFFWMNAKADIVASIANWYAYDPYHTWNYMTTSWYKLVDAPVPGTCLGVINLTSGPKFTSMSCDSFQATFWCEYN</sequence>
<evidence type="ECO:0008006" key="4">
    <source>
        <dbReference type="Google" id="ProtNLM"/>
    </source>
</evidence>
<feature type="chain" id="PRO_5039888090" description="C-type lectin domain-containing protein" evidence="1">
    <location>
        <begin position="20"/>
        <end position="352"/>
    </location>
</feature>
<dbReference type="AlphaFoldDB" id="A0A9J6CLV6"/>
<dbReference type="EMBL" id="JADBJN010000001">
    <property type="protein sequence ID" value="KAG5682627.1"/>
    <property type="molecule type" value="Genomic_DNA"/>
</dbReference>
<dbReference type="CDD" id="cd00037">
    <property type="entry name" value="CLECT"/>
    <property type="match status" value="1"/>
</dbReference>
<dbReference type="Proteomes" id="UP001107558">
    <property type="component" value="Chromosome 1"/>
</dbReference>
<feature type="signal peptide" evidence="1">
    <location>
        <begin position="1"/>
        <end position="19"/>
    </location>
</feature>
<dbReference type="SUPFAM" id="SSF56436">
    <property type="entry name" value="C-type lectin-like"/>
    <property type="match status" value="1"/>
</dbReference>
<organism evidence="2 3">
    <name type="scientific">Polypedilum vanderplanki</name>
    <name type="common">Sleeping chironomid midge</name>
    <dbReference type="NCBI Taxonomy" id="319348"/>
    <lineage>
        <taxon>Eukaryota</taxon>
        <taxon>Metazoa</taxon>
        <taxon>Ecdysozoa</taxon>
        <taxon>Arthropoda</taxon>
        <taxon>Hexapoda</taxon>
        <taxon>Insecta</taxon>
        <taxon>Pterygota</taxon>
        <taxon>Neoptera</taxon>
        <taxon>Endopterygota</taxon>
        <taxon>Diptera</taxon>
        <taxon>Nematocera</taxon>
        <taxon>Chironomoidea</taxon>
        <taxon>Chironomidae</taxon>
        <taxon>Chironominae</taxon>
        <taxon>Polypedilum</taxon>
        <taxon>Polypedilum</taxon>
    </lineage>
</organism>
<dbReference type="InterPro" id="IPR016187">
    <property type="entry name" value="CTDL_fold"/>
</dbReference>
<protein>
    <recommendedName>
        <fullName evidence="4">C-type lectin domain-containing protein</fullName>
    </recommendedName>
</protein>
<dbReference type="InterPro" id="IPR016186">
    <property type="entry name" value="C-type_lectin-like/link_sf"/>
</dbReference>
<comment type="caution">
    <text evidence="2">The sequence shown here is derived from an EMBL/GenBank/DDBJ whole genome shotgun (WGS) entry which is preliminary data.</text>
</comment>
<evidence type="ECO:0000256" key="1">
    <source>
        <dbReference type="SAM" id="SignalP"/>
    </source>
</evidence>
<name>A0A9J6CLV6_POLVA</name>
<accession>A0A9J6CLV6</accession>
<gene>
    <name evidence="2" type="ORF">PVAND_011969</name>
</gene>